<evidence type="ECO:0000256" key="14">
    <source>
        <dbReference type="SAM" id="Phobius"/>
    </source>
</evidence>
<comment type="caution">
    <text evidence="16">The sequence shown here is derived from an EMBL/GenBank/DDBJ whole genome shotgun (WGS) entry which is preliminary data.</text>
</comment>
<feature type="transmembrane region" description="Helical" evidence="14">
    <location>
        <begin position="1657"/>
        <end position="1678"/>
    </location>
</feature>
<evidence type="ECO:0000256" key="5">
    <source>
        <dbReference type="ARBA" id="ARBA00022676"/>
    </source>
</evidence>
<dbReference type="PANTHER" id="PTHR12741:SF7">
    <property type="entry name" value="CALLOSE SYNTHASE 12"/>
    <property type="match status" value="1"/>
</dbReference>
<keyword evidence="6" id="KW-0808">Transferase</keyword>
<dbReference type="OMA" id="AYASWHE"/>
<comment type="subcellular location">
    <subcellularLocation>
        <location evidence="1">Cell membrane</location>
        <topology evidence="1">Multi-pass membrane protein</topology>
    </subcellularLocation>
</comment>
<evidence type="ECO:0000256" key="10">
    <source>
        <dbReference type="ARBA" id="ARBA00023136"/>
    </source>
</evidence>
<dbReference type="GO" id="GO:0000148">
    <property type="term" value="C:1,3-beta-D-glucan synthase complex"/>
    <property type="evidence" value="ECO:0007669"/>
    <property type="project" value="InterPro"/>
</dbReference>
<comment type="catalytic activity">
    <reaction evidence="13">
        <text>[(1-&gt;3)-beta-D-glucosyl](n) + UDP-alpha-D-glucose = [(1-&gt;3)-beta-D-glucosyl](n+1) + UDP + H(+)</text>
        <dbReference type="Rhea" id="RHEA:21476"/>
        <dbReference type="Rhea" id="RHEA-COMP:11146"/>
        <dbReference type="Rhea" id="RHEA-COMP:14303"/>
        <dbReference type="ChEBI" id="CHEBI:15378"/>
        <dbReference type="ChEBI" id="CHEBI:37671"/>
        <dbReference type="ChEBI" id="CHEBI:58223"/>
        <dbReference type="ChEBI" id="CHEBI:58885"/>
        <dbReference type="EC" id="2.4.1.34"/>
    </reaction>
</comment>
<feature type="transmembrane region" description="Helical" evidence="14">
    <location>
        <begin position="1685"/>
        <end position="1708"/>
    </location>
</feature>
<dbReference type="Pfam" id="PF25968">
    <property type="entry name" value="CALS1"/>
    <property type="match status" value="1"/>
</dbReference>
<protein>
    <recommendedName>
        <fullName evidence="12">1,3-beta-glucan synthase</fullName>
        <ecNumber evidence="3">2.4.1.34</ecNumber>
    </recommendedName>
    <alternativeName>
        <fullName evidence="12">1,3-beta-glucan synthase</fullName>
    </alternativeName>
</protein>
<dbReference type="EC" id="2.4.1.34" evidence="3"/>
<dbReference type="InterPro" id="IPR058851">
    <property type="entry name" value="CALS1_helical"/>
</dbReference>
<evidence type="ECO:0000256" key="9">
    <source>
        <dbReference type="ARBA" id="ARBA00022989"/>
    </source>
</evidence>
<dbReference type="PANTHER" id="PTHR12741">
    <property type="entry name" value="LYST-INTERACTING PROTEIN LIP5 DOPAMINE RESPONSIVE PROTEIN DRG-1"/>
    <property type="match status" value="1"/>
</dbReference>
<dbReference type="GO" id="GO:0008360">
    <property type="term" value="P:regulation of cell shape"/>
    <property type="evidence" value="ECO:0007669"/>
    <property type="project" value="UniProtKB-KW"/>
</dbReference>
<dbReference type="EMBL" id="CM035406">
    <property type="protein sequence ID" value="KAH7445828.1"/>
    <property type="molecule type" value="Genomic_DNA"/>
</dbReference>
<accession>A0A8T2VFH2</accession>
<name>A0A8T2VFH2_CERRI</name>
<evidence type="ECO:0000256" key="6">
    <source>
        <dbReference type="ARBA" id="ARBA00022679"/>
    </source>
</evidence>
<feature type="transmembrane region" description="Helical" evidence="14">
    <location>
        <begin position="1728"/>
        <end position="1747"/>
    </location>
</feature>
<evidence type="ECO:0000256" key="8">
    <source>
        <dbReference type="ARBA" id="ARBA00022960"/>
    </source>
</evidence>
<keyword evidence="17" id="KW-1185">Reference proteome</keyword>
<evidence type="ECO:0000256" key="7">
    <source>
        <dbReference type="ARBA" id="ARBA00022692"/>
    </source>
</evidence>
<keyword evidence="9 14" id="KW-1133">Transmembrane helix</keyword>
<feature type="transmembrane region" description="Helical" evidence="14">
    <location>
        <begin position="387"/>
        <end position="406"/>
    </location>
</feature>
<evidence type="ECO:0000256" key="13">
    <source>
        <dbReference type="ARBA" id="ARBA00047777"/>
    </source>
</evidence>
<keyword evidence="11" id="KW-0961">Cell wall biogenesis/degradation</keyword>
<dbReference type="Pfam" id="PF14288">
    <property type="entry name" value="FKS1_dom1"/>
    <property type="match status" value="1"/>
</dbReference>
<gene>
    <name evidence="16" type="ORF">KP509_01G025800</name>
</gene>
<feature type="transmembrane region" description="Helical" evidence="14">
    <location>
        <begin position="1521"/>
        <end position="1543"/>
    </location>
</feature>
<proteinExistence type="inferred from homology"/>
<dbReference type="SMART" id="SM01205">
    <property type="entry name" value="FKS1_dom1"/>
    <property type="match status" value="1"/>
</dbReference>
<dbReference type="InterPro" id="IPR003440">
    <property type="entry name" value="Glyco_trans_48_dom"/>
</dbReference>
<evidence type="ECO:0000256" key="4">
    <source>
        <dbReference type="ARBA" id="ARBA00022475"/>
    </source>
</evidence>
<dbReference type="GO" id="GO:0006075">
    <property type="term" value="P:(1-&gt;3)-beta-D-glucan biosynthetic process"/>
    <property type="evidence" value="ECO:0007669"/>
    <property type="project" value="InterPro"/>
</dbReference>
<feature type="transmembrane region" description="Helical" evidence="14">
    <location>
        <begin position="541"/>
        <end position="565"/>
    </location>
</feature>
<feature type="transmembrane region" description="Helical" evidence="14">
    <location>
        <begin position="312"/>
        <end position="331"/>
    </location>
</feature>
<evidence type="ECO:0000256" key="1">
    <source>
        <dbReference type="ARBA" id="ARBA00004651"/>
    </source>
</evidence>
<keyword evidence="8" id="KW-0133">Cell shape</keyword>
<evidence type="ECO:0000313" key="16">
    <source>
        <dbReference type="EMBL" id="KAH7445828.1"/>
    </source>
</evidence>
<feature type="transmembrane region" description="Helical" evidence="14">
    <location>
        <begin position="1353"/>
        <end position="1377"/>
    </location>
</feature>
<sequence>MRPSMGRTVSEDEEVYNILPIHDMLADNDALRFPEVRAAMKALEPMVDLPMPPTFVLQGREMKRWRRQRRDIMDWLEIFFGFQKDNVKNQREHLVLLLANYQMRLQPPPDPLDTLDHKVVHHLRRRLLKNYTKWCSFLREPSSLFLSEVNGDWRQLTYCSLYLLIWGEAANLRFMPECLCYIFHHMAKELNRILGSPQTDKDNLPYSFGQCGFLDKVVKPIYEAVRGEAQAAMEGRAPHSSWRNYDDMNEYFWTKRCFRQLGWPLDMQSNYLMTPHQQKNQEQNGGSKHLQQKVGKTGFVEQRSFLNIYRSFDHLWTGLILMFQAMMILAFNKNGIPWDVLYDRDVQGSVLTIFVTWPGLRLLQATLDVVTQYRLVSSETKLVGLRMVLKILVASIWTTIFSYLLARAWKQRTIDRKWSPEANLKLIQLLETAAVFILPEILAIVLFILPWIRNFVERSEWKIFHLITWWFQTRLFVARGLRENVFDNIRYTTFWLMVLCTKFSFSYFMQVRPLVEPTRALLRLDMINYEWHEFFTNHNRFVVIVIWTPVILVYLMDIQIWYAVFQSLVGAMVGLTNHIGEIRTVQQLKLRFPFFASAITFNLAPKEGLLGEDILPHSRYVNLVKDMVRRVKLRYGLGKDYRKFESNTLEARKFAYIWNTVIHFFRQEDLISDHESQLLQFPGSSWNVSVVQWPSVLLSNEVLAAVSMTQVWQGNDDQRLWTKICKNEYRRCAVVECYDSIKYLLKRILNEGSEEYRIVDDLFNQIEREIEEGTFCENFKVSALAEVHSRILGLVTVLSNKAPRKEVVVALQNLYDAVVRDFLQFHTKDSVSSVRGHASSTERIELLFVNAVQVPHYEKEKAFYHRLRRFSTTLSPKGAMNDVPKNLDARRRIAFFSNSIFMNMPHAPTVERMLSFSVLTPYYKEDVLYSIQQLNSPNEDGVTVLFYLQSIYPDEWRNFLERMKLQDVQHPEENLPEEKLESSEEFKMQLRLWASYRGQTLGRTVRGMMYYHHALETLDYLDTASEFDLKQGQDYIRSESLNSCQSFDYSSTQKASSNLNSMSAVYRVSQEKATALLKFTYVVACQMYGSHKSKNDPRANDILFLMRNNPAMRVAYIDEVCRPGSGKKFYSVLVKYDTVRRQEVEIYRIQLPGEVKLGEGKPENQNQALIFTRGDAVQTIDMNQDNYFEEALKIRNLLQEFTMYYGLRRPQILGVREHVFTGSVSSVAWFMSAQESSFVTLGQRVLAYPLRIRMHYGHPDVFDRIWFLTRGGISKASRVINISEDIFAGYNCALRGGTVTHHEYIQVGKGRDLGLNQIALFEAKVSSGNGEQMLSRDVFRLGHRLDFFRMLSFYYTTVGFYISSLITILTIYAFLWGRVYLALSGFEQFIVNSLHNSALMASLNQQFLVQLGFFSALPMIVESSLERGFSTALWEFLTMQLEMCSVFFTFSLGTKGHHFGKTLLHGGAKYRATGRGFVVRHEKFTENYRLYARSHFVKGVELMILLIVYEAYGGLTKTTHVYLLLTFSSWFLAISWILAPFLFNPFCLQTVNEFEDFQNWLWCRRGLLAKGNQSWEVWWNEEQDYLRTTGVWGKILEVILSCRFFLIQYGVVYRLHIAAKNKSIFVYLFSWIFVIAAIFLCFLISRAGERFSAKNHLLYRTIQLLVALGMVLGLIVLLDLTEFHFVDLFLSFLAFIPSGWGLLCISLVFKPSLVQTRMWPVVVTIARLYEFALGVTVMIPLAILSWVPGFQEMQTRMLFNQAFNRGLHISKILKRPNQPV</sequence>
<dbReference type="OrthoDB" id="1880850at2759"/>
<dbReference type="GO" id="GO:0003843">
    <property type="term" value="F:1,3-beta-D-glucan synthase activity"/>
    <property type="evidence" value="ECO:0007669"/>
    <property type="project" value="UniProtKB-EC"/>
</dbReference>
<dbReference type="Pfam" id="PF02364">
    <property type="entry name" value="Glucan_synthase"/>
    <property type="match status" value="1"/>
</dbReference>
<reference evidence="16" key="1">
    <citation type="submission" date="2021-08" db="EMBL/GenBank/DDBJ databases">
        <title>WGS assembly of Ceratopteris richardii.</title>
        <authorList>
            <person name="Marchant D.B."/>
            <person name="Chen G."/>
            <person name="Jenkins J."/>
            <person name="Shu S."/>
            <person name="Leebens-Mack J."/>
            <person name="Grimwood J."/>
            <person name="Schmutz J."/>
            <person name="Soltis P."/>
            <person name="Soltis D."/>
            <person name="Chen Z.-H."/>
        </authorList>
    </citation>
    <scope>NUCLEOTIDE SEQUENCE</scope>
    <source>
        <strain evidence="16">Whitten #5841</strain>
        <tissue evidence="16">Leaf</tissue>
    </source>
</reference>
<evidence type="ECO:0000313" key="17">
    <source>
        <dbReference type="Proteomes" id="UP000825935"/>
    </source>
</evidence>
<keyword evidence="5" id="KW-0328">Glycosyltransferase</keyword>
<evidence type="ECO:0000256" key="11">
    <source>
        <dbReference type="ARBA" id="ARBA00023316"/>
    </source>
</evidence>
<keyword evidence="4" id="KW-1003">Cell membrane</keyword>
<dbReference type="GO" id="GO:0005886">
    <property type="term" value="C:plasma membrane"/>
    <property type="evidence" value="ECO:0007669"/>
    <property type="project" value="TreeGrafter"/>
</dbReference>
<feature type="domain" description="1,3-beta-glucan synthase component FKS1-like" evidence="15">
    <location>
        <begin position="153"/>
        <end position="266"/>
    </location>
</feature>
<keyword evidence="7 14" id="KW-0812">Transmembrane</keyword>
<organism evidence="16 17">
    <name type="scientific">Ceratopteris richardii</name>
    <name type="common">Triangle waterfern</name>
    <dbReference type="NCBI Taxonomy" id="49495"/>
    <lineage>
        <taxon>Eukaryota</taxon>
        <taxon>Viridiplantae</taxon>
        <taxon>Streptophyta</taxon>
        <taxon>Embryophyta</taxon>
        <taxon>Tracheophyta</taxon>
        <taxon>Polypodiopsida</taxon>
        <taxon>Polypodiidae</taxon>
        <taxon>Polypodiales</taxon>
        <taxon>Pteridineae</taxon>
        <taxon>Pteridaceae</taxon>
        <taxon>Parkerioideae</taxon>
        <taxon>Ceratopteris</taxon>
    </lineage>
</organism>
<evidence type="ECO:0000256" key="12">
    <source>
        <dbReference type="ARBA" id="ARBA00032165"/>
    </source>
</evidence>
<feature type="transmembrane region" description="Helical" evidence="14">
    <location>
        <begin position="1624"/>
        <end position="1645"/>
    </location>
</feature>
<keyword evidence="10 14" id="KW-0472">Membrane</keyword>
<evidence type="ECO:0000259" key="15">
    <source>
        <dbReference type="SMART" id="SM01205"/>
    </source>
</evidence>
<evidence type="ECO:0000256" key="2">
    <source>
        <dbReference type="ARBA" id="ARBA00009040"/>
    </source>
</evidence>
<evidence type="ECO:0000256" key="3">
    <source>
        <dbReference type="ARBA" id="ARBA00012589"/>
    </source>
</evidence>
<feature type="transmembrane region" description="Helical" evidence="14">
    <location>
        <begin position="426"/>
        <end position="449"/>
    </location>
</feature>
<comment type="similarity">
    <text evidence="2">Belongs to the glycosyltransferase 48 family.</text>
</comment>
<dbReference type="InterPro" id="IPR026899">
    <property type="entry name" value="FKS1-like_dom1"/>
</dbReference>
<dbReference type="Proteomes" id="UP000825935">
    <property type="component" value="Chromosome 1"/>
</dbReference>